<sequence>MPVDQPEDLSKILKTLTGILSKLSTKEEKSTSTTEPSSERGSTALTNATVLLGTFNYAPDADNTFPEWYSRNQGILEECVESPSLRAKVLLKALGTEEYTRLRCHVSPAKPESKTFDELLGILNQLFGPTKSLFRRRFDILNIRSPAGTHPEEILNLCNLKGDEFEVNNLTADQFKIFLDVADGYGSLVQSFSCVVLRTLDEKPGIDLLELREKVKQHVRRQEDATIGLNSVDENPVSINQVTSQRAARPPPRGSRQQPDSKCKGCEGSHFRSQCPFLKSKCNGCGKKGHLKKTQFPKLFETSLGLCSKIEVDLRLKDNVAPTCLPARPLALPIRELVDKELERLLDNGTLYKVESSDWATPIVVVRKANGQIRMCADYSTGLNEALRDVDYPLPNMEEIMSRFSGNRIFTQLDLADAYLQLPLTAESRKLTTINTHRGLYQYNRLVFGLKTATGTP</sequence>
<dbReference type="InterPro" id="IPR043128">
    <property type="entry name" value="Rev_trsase/Diguanyl_cyclase"/>
</dbReference>
<dbReference type="Pfam" id="PF00078">
    <property type="entry name" value="RVT_1"/>
    <property type="match status" value="1"/>
</dbReference>
<dbReference type="InterPro" id="IPR055510">
    <property type="entry name" value="DUF7083"/>
</dbReference>
<organism evidence="4 5">
    <name type="scientific">Galendromus occidentalis</name>
    <name type="common">western predatory mite</name>
    <dbReference type="NCBI Taxonomy" id="34638"/>
    <lineage>
        <taxon>Eukaryota</taxon>
        <taxon>Metazoa</taxon>
        <taxon>Ecdysozoa</taxon>
        <taxon>Arthropoda</taxon>
        <taxon>Chelicerata</taxon>
        <taxon>Arachnida</taxon>
        <taxon>Acari</taxon>
        <taxon>Parasitiformes</taxon>
        <taxon>Mesostigmata</taxon>
        <taxon>Gamasina</taxon>
        <taxon>Phytoseioidea</taxon>
        <taxon>Phytoseiidae</taxon>
        <taxon>Typhlodrominae</taxon>
        <taxon>Galendromus</taxon>
    </lineage>
</organism>
<dbReference type="CDD" id="cd01647">
    <property type="entry name" value="RT_LTR"/>
    <property type="match status" value="1"/>
</dbReference>
<feature type="domain" description="Reverse transcriptase" evidence="2">
    <location>
        <begin position="366"/>
        <end position="453"/>
    </location>
</feature>
<dbReference type="Pfam" id="PF23309">
    <property type="entry name" value="DUF7083"/>
    <property type="match status" value="1"/>
</dbReference>
<proteinExistence type="predicted"/>
<evidence type="ECO:0000259" key="2">
    <source>
        <dbReference type="Pfam" id="PF00078"/>
    </source>
</evidence>
<dbReference type="GeneID" id="108865167"/>
<feature type="region of interest" description="Disordered" evidence="1">
    <location>
        <begin position="241"/>
        <end position="262"/>
    </location>
</feature>
<dbReference type="KEGG" id="goe:108865167"/>
<dbReference type="PANTHER" id="PTHR37984">
    <property type="entry name" value="PROTEIN CBG26694"/>
    <property type="match status" value="1"/>
</dbReference>
<dbReference type="AlphaFoldDB" id="A0AAJ7PAZ0"/>
<evidence type="ECO:0000256" key="1">
    <source>
        <dbReference type="SAM" id="MobiDB-lite"/>
    </source>
</evidence>
<evidence type="ECO:0000313" key="5">
    <source>
        <dbReference type="RefSeq" id="XP_018497443.1"/>
    </source>
</evidence>
<keyword evidence="4" id="KW-1185">Reference proteome</keyword>
<dbReference type="GO" id="GO:0071897">
    <property type="term" value="P:DNA biosynthetic process"/>
    <property type="evidence" value="ECO:0007669"/>
    <property type="project" value="UniProtKB-ARBA"/>
</dbReference>
<gene>
    <name evidence="5" type="primary">LOC108865167</name>
</gene>
<evidence type="ECO:0000259" key="3">
    <source>
        <dbReference type="Pfam" id="PF23309"/>
    </source>
</evidence>
<dbReference type="RefSeq" id="XP_018497443.1">
    <property type="nucleotide sequence ID" value="XM_018641927.1"/>
</dbReference>
<dbReference type="InterPro" id="IPR043502">
    <property type="entry name" value="DNA/RNA_pol_sf"/>
</dbReference>
<dbReference type="Gene3D" id="3.10.10.10">
    <property type="entry name" value="HIV Type 1 Reverse Transcriptase, subunit A, domain 1"/>
    <property type="match status" value="1"/>
</dbReference>
<feature type="domain" description="DUF7083" evidence="3">
    <location>
        <begin position="52"/>
        <end position="128"/>
    </location>
</feature>
<name>A0AAJ7PAZ0_9ACAR</name>
<dbReference type="Gene3D" id="3.30.70.270">
    <property type="match status" value="1"/>
</dbReference>
<dbReference type="PANTHER" id="PTHR37984:SF5">
    <property type="entry name" value="PROTEIN NYNRIN-LIKE"/>
    <property type="match status" value="1"/>
</dbReference>
<dbReference type="Proteomes" id="UP000694867">
    <property type="component" value="Unplaced"/>
</dbReference>
<dbReference type="SUPFAM" id="SSF56672">
    <property type="entry name" value="DNA/RNA polymerases"/>
    <property type="match status" value="1"/>
</dbReference>
<feature type="region of interest" description="Disordered" evidence="1">
    <location>
        <begin position="24"/>
        <end position="43"/>
    </location>
</feature>
<evidence type="ECO:0000313" key="4">
    <source>
        <dbReference type="Proteomes" id="UP000694867"/>
    </source>
</evidence>
<protein>
    <submittedName>
        <fullName evidence="5">Uncharacterized protein LOC108865167</fullName>
    </submittedName>
</protein>
<dbReference type="InterPro" id="IPR050951">
    <property type="entry name" value="Retrovirus_Pol_polyprotein"/>
</dbReference>
<reference evidence="5" key="1">
    <citation type="submission" date="2025-08" db="UniProtKB">
        <authorList>
            <consortium name="RefSeq"/>
        </authorList>
    </citation>
    <scope>IDENTIFICATION</scope>
</reference>
<dbReference type="InterPro" id="IPR000477">
    <property type="entry name" value="RT_dom"/>
</dbReference>
<accession>A0AAJ7PAZ0</accession>